<keyword evidence="8" id="KW-1133">Transmembrane helix</keyword>
<comment type="subcellular location">
    <subcellularLocation>
        <location evidence="1">Cell inner membrane</location>
        <topology evidence="1">Single-pass membrane protein</topology>
        <orientation evidence="1">Periplasmic side</orientation>
    </subcellularLocation>
</comment>
<dbReference type="PANTHER" id="PTHR33446">
    <property type="entry name" value="PROTEIN TONB-RELATED"/>
    <property type="match status" value="1"/>
</dbReference>
<sequence length="157" mass="17136">MRYAVIGFILTLIAGSAAAQSTSVCTKADEIRWEAATIREGMPAIIYPPQARQEEREGSVRIQFTIDGDGKVSAMTILSTSGYQDLDAEAARAIGSRIYPQMMCGGIAQEHTTAQTINFRLDHEPAPPAAPLTKFKRGQQAPEGLLPPRRLLQQPIR</sequence>
<evidence type="ECO:0000256" key="3">
    <source>
        <dbReference type="ARBA" id="ARBA00022448"/>
    </source>
</evidence>
<evidence type="ECO:0000256" key="7">
    <source>
        <dbReference type="ARBA" id="ARBA00022927"/>
    </source>
</evidence>
<feature type="region of interest" description="Disordered" evidence="10">
    <location>
        <begin position="122"/>
        <end position="157"/>
    </location>
</feature>
<keyword evidence="4" id="KW-1003">Cell membrane</keyword>
<dbReference type="Pfam" id="PF03544">
    <property type="entry name" value="TonB_C"/>
    <property type="match status" value="1"/>
</dbReference>
<evidence type="ECO:0000256" key="1">
    <source>
        <dbReference type="ARBA" id="ARBA00004383"/>
    </source>
</evidence>
<feature type="compositionally biased region" description="Low complexity" evidence="10">
    <location>
        <begin position="146"/>
        <end position="157"/>
    </location>
</feature>
<evidence type="ECO:0000256" key="2">
    <source>
        <dbReference type="ARBA" id="ARBA00006555"/>
    </source>
</evidence>
<keyword evidence="5" id="KW-0997">Cell inner membrane</keyword>
<evidence type="ECO:0000256" key="4">
    <source>
        <dbReference type="ARBA" id="ARBA00022475"/>
    </source>
</evidence>
<evidence type="ECO:0000256" key="10">
    <source>
        <dbReference type="SAM" id="MobiDB-lite"/>
    </source>
</evidence>
<protein>
    <submittedName>
        <fullName evidence="13">Energy transducer TonB</fullName>
    </submittedName>
</protein>
<keyword evidence="9" id="KW-0472">Membrane</keyword>
<evidence type="ECO:0000256" key="6">
    <source>
        <dbReference type="ARBA" id="ARBA00022692"/>
    </source>
</evidence>
<comment type="caution">
    <text evidence="13">The sequence shown here is derived from an EMBL/GenBank/DDBJ whole genome shotgun (WGS) entry which is preliminary data.</text>
</comment>
<evidence type="ECO:0000256" key="8">
    <source>
        <dbReference type="ARBA" id="ARBA00022989"/>
    </source>
</evidence>
<dbReference type="PROSITE" id="PS52015">
    <property type="entry name" value="TONB_CTD"/>
    <property type="match status" value="1"/>
</dbReference>
<dbReference type="InterPro" id="IPR006260">
    <property type="entry name" value="TonB/TolA_C"/>
</dbReference>
<dbReference type="InterPro" id="IPR037682">
    <property type="entry name" value="TonB_C"/>
</dbReference>
<evidence type="ECO:0000256" key="9">
    <source>
        <dbReference type="ARBA" id="ARBA00023136"/>
    </source>
</evidence>
<keyword evidence="14" id="KW-1185">Reference proteome</keyword>
<dbReference type="PANTHER" id="PTHR33446:SF2">
    <property type="entry name" value="PROTEIN TONB"/>
    <property type="match status" value="1"/>
</dbReference>
<keyword evidence="3" id="KW-0813">Transport</keyword>
<keyword evidence="11" id="KW-0732">Signal</keyword>
<evidence type="ECO:0000256" key="5">
    <source>
        <dbReference type="ARBA" id="ARBA00022519"/>
    </source>
</evidence>
<dbReference type="SUPFAM" id="SSF74653">
    <property type="entry name" value="TolA/TonB C-terminal domain"/>
    <property type="match status" value="1"/>
</dbReference>
<evidence type="ECO:0000256" key="11">
    <source>
        <dbReference type="SAM" id="SignalP"/>
    </source>
</evidence>
<dbReference type="InterPro" id="IPR051045">
    <property type="entry name" value="TonB-dependent_transducer"/>
</dbReference>
<dbReference type="Gene3D" id="3.30.1150.10">
    <property type="match status" value="1"/>
</dbReference>
<dbReference type="Proteomes" id="UP001246576">
    <property type="component" value="Unassembled WGS sequence"/>
</dbReference>
<keyword evidence="7" id="KW-0653">Protein transport</keyword>
<reference evidence="13" key="1">
    <citation type="submission" date="2023-09" db="EMBL/GenBank/DDBJ databases">
        <title>Description of first Herbaspirillum huttiense subsp. nephrolepsisexaltata and Herbaspirillum huttiense subsp. lycopersicon.</title>
        <authorList>
            <person name="Poudel M."/>
            <person name="Sharma A."/>
            <person name="Goss E."/>
            <person name="Tapia J.H."/>
            <person name="Harmon C.M."/>
            <person name="Jones J.B."/>
        </authorList>
    </citation>
    <scope>NUCLEOTIDE SEQUENCE</scope>
    <source>
        <strain evidence="13">SE1</strain>
    </source>
</reference>
<feature type="domain" description="TonB C-terminal" evidence="12">
    <location>
        <begin position="32"/>
        <end position="128"/>
    </location>
</feature>
<proteinExistence type="inferred from homology"/>
<dbReference type="EMBL" id="JAVLSJ010000004">
    <property type="protein sequence ID" value="MDR9848291.1"/>
    <property type="molecule type" value="Genomic_DNA"/>
</dbReference>
<dbReference type="NCBIfam" id="TIGR01352">
    <property type="entry name" value="tonB_Cterm"/>
    <property type="match status" value="1"/>
</dbReference>
<comment type="similarity">
    <text evidence="2">Belongs to the TonB family.</text>
</comment>
<feature type="chain" id="PRO_5045687703" evidence="11">
    <location>
        <begin position="20"/>
        <end position="157"/>
    </location>
</feature>
<organism evidence="13 14">
    <name type="scientific">Herbaspirillum huttiense subsp. lycopersici</name>
    <dbReference type="NCBI Taxonomy" id="3074428"/>
    <lineage>
        <taxon>Bacteria</taxon>
        <taxon>Pseudomonadati</taxon>
        <taxon>Pseudomonadota</taxon>
        <taxon>Betaproteobacteria</taxon>
        <taxon>Burkholderiales</taxon>
        <taxon>Oxalobacteraceae</taxon>
        <taxon>Herbaspirillum</taxon>
    </lineage>
</organism>
<dbReference type="RefSeq" id="WP_121043207.1">
    <property type="nucleotide sequence ID" value="NZ_JAVLSJ010000004.1"/>
</dbReference>
<evidence type="ECO:0000313" key="14">
    <source>
        <dbReference type="Proteomes" id="UP001246576"/>
    </source>
</evidence>
<evidence type="ECO:0000259" key="12">
    <source>
        <dbReference type="PROSITE" id="PS52015"/>
    </source>
</evidence>
<accession>A0ABU2EJG6</accession>
<keyword evidence="6" id="KW-0812">Transmembrane</keyword>
<gene>
    <name evidence="13" type="ORF">RI048_08715</name>
</gene>
<feature type="signal peptide" evidence="11">
    <location>
        <begin position="1"/>
        <end position="19"/>
    </location>
</feature>
<evidence type="ECO:0000313" key="13">
    <source>
        <dbReference type="EMBL" id="MDR9848291.1"/>
    </source>
</evidence>
<name>A0ABU2EJG6_9BURK</name>